<reference evidence="1" key="1">
    <citation type="submission" date="2020-08" db="EMBL/GenBank/DDBJ databases">
        <title>Genome public.</title>
        <authorList>
            <person name="Liu C."/>
            <person name="Sun Q."/>
        </authorList>
    </citation>
    <scope>NUCLEOTIDE SEQUENCE</scope>
    <source>
        <strain evidence="1">NSJ-64</strain>
    </source>
</reference>
<dbReference type="CDD" id="cd06561">
    <property type="entry name" value="AlkD_like"/>
    <property type="match status" value="1"/>
</dbReference>
<dbReference type="Pfam" id="PF08713">
    <property type="entry name" value="DNA_alkylation"/>
    <property type="match status" value="1"/>
</dbReference>
<organism evidence="1 2">
    <name type="scientific">Youxingia wuxianensis</name>
    <dbReference type="NCBI Taxonomy" id="2763678"/>
    <lineage>
        <taxon>Bacteria</taxon>
        <taxon>Bacillati</taxon>
        <taxon>Bacillota</taxon>
        <taxon>Clostridia</taxon>
        <taxon>Eubacteriales</taxon>
        <taxon>Oscillospiraceae</taxon>
        <taxon>Youxingia</taxon>
    </lineage>
</organism>
<evidence type="ECO:0000313" key="1">
    <source>
        <dbReference type="EMBL" id="MBC8586435.1"/>
    </source>
</evidence>
<dbReference type="InterPro" id="IPR014825">
    <property type="entry name" value="DNA_alkylation"/>
</dbReference>
<gene>
    <name evidence="1" type="ORF">H8705_12670</name>
</gene>
<dbReference type="PANTHER" id="PTHR34070">
    <property type="entry name" value="ARMADILLO-TYPE FOLD"/>
    <property type="match status" value="1"/>
</dbReference>
<accession>A0A926EUD3</accession>
<sequence length="242" mass="28748">MDLKRQHWTKGDIALLEQELKETADPTFQVFHQRLVPGVTNLLGVRIPVLRDMAKQIAKGNWQEYLSNTKTEWYEETMLYGLVIGYIKTDIETRLSLVREFVPRIDNWAVCDSCCSGFKFVEKNRERVYDFLGEYLASDQEYELRFAVIMLMDYFITPDYLDRLFLLFDSIRHEGYYVKMAVAWALSVCFVKFEGQTTDYLRECRLDDATYNKALQKIIESNRVDKRTKDRVRKMKRKPPKE</sequence>
<dbReference type="PANTHER" id="PTHR34070:SF1">
    <property type="entry name" value="DNA ALKYLATION REPAIR PROTEIN"/>
    <property type="match status" value="1"/>
</dbReference>
<dbReference type="InterPro" id="IPR016024">
    <property type="entry name" value="ARM-type_fold"/>
</dbReference>
<name>A0A926EUD3_9FIRM</name>
<protein>
    <submittedName>
        <fullName evidence="1">DNA alkylation repair protein</fullName>
    </submittedName>
</protein>
<dbReference type="EMBL" id="JACRTD010000011">
    <property type="protein sequence ID" value="MBC8586435.1"/>
    <property type="molecule type" value="Genomic_DNA"/>
</dbReference>
<evidence type="ECO:0000313" key="2">
    <source>
        <dbReference type="Proteomes" id="UP000623678"/>
    </source>
</evidence>
<comment type="caution">
    <text evidence="1">The sequence shown here is derived from an EMBL/GenBank/DDBJ whole genome shotgun (WGS) entry which is preliminary data.</text>
</comment>
<proteinExistence type="predicted"/>
<dbReference type="AlphaFoldDB" id="A0A926EUD3"/>
<dbReference type="RefSeq" id="WP_262396154.1">
    <property type="nucleotide sequence ID" value="NZ_JACRTD010000011.1"/>
</dbReference>
<dbReference type="Gene3D" id="1.25.10.90">
    <property type="match status" value="1"/>
</dbReference>
<keyword evidence="2" id="KW-1185">Reference proteome</keyword>
<dbReference type="SUPFAM" id="SSF48371">
    <property type="entry name" value="ARM repeat"/>
    <property type="match status" value="1"/>
</dbReference>
<dbReference type="Proteomes" id="UP000623678">
    <property type="component" value="Unassembled WGS sequence"/>
</dbReference>